<dbReference type="EMBL" id="JASMWN010000001">
    <property type="protein sequence ID" value="MDU9002535.1"/>
    <property type="molecule type" value="Genomic_DNA"/>
</dbReference>
<organism evidence="1 2">
    <name type="scientific">Sedimentitalea todarodis</name>
    <dbReference type="NCBI Taxonomy" id="1631240"/>
    <lineage>
        <taxon>Bacteria</taxon>
        <taxon>Pseudomonadati</taxon>
        <taxon>Pseudomonadota</taxon>
        <taxon>Alphaproteobacteria</taxon>
        <taxon>Rhodobacterales</taxon>
        <taxon>Paracoccaceae</taxon>
        <taxon>Sedimentitalea</taxon>
    </lineage>
</organism>
<sequence>MVICATLLVAGCDEIGLKSSPTPQVRPASLRVTPPAPVAPSAQSADLARYYAKVQNDLLTRGLLRTEGGGPDTPYSSDDLVRNFENIVFFDEYSRGAGLSRTRTDQSGRLSRWSGPVRIGTEFGATVPQDQRTRDKAQIDRYASRLARITGHAITSVRTGTNFHVFVVGEDDSDFLRGRLQQIVPGIGKAELDLFTNLPRSYYCLVAAVSDTNNPNDYVRAVALIRAEHPDLVRLSCVHEELAQGLGLSNDSPSARPSIFNDDDEFALLTSHDELLLKMLYDPRLKQGMTADEARPVTGKIARDLMGQQL</sequence>
<comment type="caution">
    <text evidence="1">The sequence shown here is derived from an EMBL/GenBank/DDBJ whole genome shotgun (WGS) entry which is preliminary data.</text>
</comment>
<accession>A0ABU3V8P2</accession>
<evidence type="ECO:0000313" key="2">
    <source>
        <dbReference type="Proteomes" id="UP001255416"/>
    </source>
</evidence>
<protein>
    <submittedName>
        <fullName evidence="1">DUF2927 domain-containing protein</fullName>
    </submittedName>
</protein>
<dbReference type="Pfam" id="PF11150">
    <property type="entry name" value="DUF2927"/>
    <property type="match status" value="1"/>
</dbReference>
<keyword evidence="2" id="KW-1185">Reference proteome</keyword>
<dbReference type="Proteomes" id="UP001255416">
    <property type="component" value="Unassembled WGS sequence"/>
</dbReference>
<proteinExistence type="predicted"/>
<reference evidence="2" key="1">
    <citation type="submission" date="2023-05" db="EMBL/GenBank/DDBJ databases">
        <title>Sedimentitalea sp. nov. JM2-8.</title>
        <authorList>
            <person name="Huang J."/>
        </authorList>
    </citation>
    <scope>NUCLEOTIDE SEQUENCE [LARGE SCALE GENOMIC DNA]</scope>
    <source>
        <strain evidence="2">KHS03</strain>
    </source>
</reference>
<dbReference type="InterPro" id="IPR021323">
    <property type="entry name" value="DUF2927"/>
</dbReference>
<gene>
    <name evidence="1" type="ORF">QO231_01565</name>
</gene>
<name>A0ABU3V8P2_9RHOB</name>
<evidence type="ECO:0000313" key="1">
    <source>
        <dbReference type="EMBL" id="MDU9002535.1"/>
    </source>
</evidence>